<keyword evidence="1" id="KW-0812">Transmembrane</keyword>
<evidence type="ECO:0000256" key="1">
    <source>
        <dbReference type="SAM" id="Phobius"/>
    </source>
</evidence>
<evidence type="ECO:0000259" key="2">
    <source>
        <dbReference type="Pfam" id="PF13240"/>
    </source>
</evidence>
<gene>
    <name evidence="3" type="ORF">HH216_03725</name>
</gene>
<feature type="domain" description="Zinc-ribbon" evidence="2">
    <location>
        <begin position="10"/>
        <end position="29"/>
    </location>
</feature>
<dbReference type="Pfam" id="PF12412">
    <property type="entry name" value="DUF3667"/>
    <property type="match status" value="1"/>
</dbReference>
<dbReference type="InterPro" id="IPR026870">
    <property type="entry name" value="Zinc_ribbon_dom"/>
</dbReference>
<feature type="transmembrane region" description="Helical" evidence="1">
    <location>
        <begin position="329"/>
        <end position="354"/>
    </location>
</feature>
<dbReference type="InterPro" id="IPR022134">
    <property type="entry name" value="DUF3667"/>
</dbReference>
<organism evidence="3 4">
    <name type="scientific">Spirosoma rhododendri</name>
    <dbReference type="NCBI Taxonomy" id="2728024"/>
    <lineage>
        <taxon>Bacteria</taxon>
        <taxon>Pseudomonadati</taxon>
        <taxon>Bacteroidota</taxon>
        <taxon>Cytophagia</taxon>
        <taxon>Cytophagales</taxon>
        <taxon>Cytophagaceae</taxon>
        <taxon>Spirosoma</taxon>
    </lineage>
</organism>
<evidence type="ECO:0000313" key="4">
    <source>
        <dbReference type="Proteomes" id="UP000501128"/>
    </source>
</evidence>
<name>A0A7L5DX62_9BACT</name>
<sequence length="423" mass="48179">MSAHHKLDVCPNCGTHLGHDANFCPNCGQENHEVKLPLSHIGYEFVESITHFDNKLWNSLKAIFTRPGQMTAEFLEGKRARYVPPARLYVFVSVLFFFLVGKFASHQIESTSREVLLTTLADDVSKKALGGETGQKKDSLLASQGLDKVATIEVDKVGQPAEHKLFYQSLTSLPAAGLDSLLRTQKLPATGDNRAKLTRLLTLIRDEPTTYPVLVLIGNVNENSFSFPTERERRHFLHQISLFSDEQLDSTLTKNRLKTGYFGRMALRKANRITEISQADDIHTVSDELSHVFIKSLSTTMFVLMPFVAFLLWLFYVRRKQYRRYYYEHLVFSIHAHTVLFLFLSIALLIAIYLEHYVPESVVTQILFWAVVVSFGYFLLSLKRVYNQTWLRTVGKFVLISGIYLVTVMLFMIVVLGLSANSL</sequence>
<keyword evidence="1" id="KW-1133">Transmembrane helix</keyword>
<protein>
    <submittedName>
        <fullName evidence="3">DUF3667 domain-containing protein</fullName>
    </submittedName>
</protein>
<keyword evidence="4" id="KW-1185">Reference proteome</keyword>
<evidence type="ECO:0000313" key="3">
    <source>
        <dbReference type="EMBL" id="QJD81238.1"/>
    </source>
</evidence>
<feature type="transmembrane region" description="Helical" evidence="1">
    <location>
        <begin position="366"/>
        <end position="385"/>
    </location>
</feature>
<dbReference type="EMBL" id="CP051677">
    <property type="protein sequence ID" value="QJD81238.1"/>
    <property type="molecule type" value="Genomic_DNA"/>
</dbReference>
<dbReference type="Proteomes" id="UP000501128">
    <property type="component" value="Chromosome"/>
</dbReference>
<dbReference type="AlphaFoldDB" id="A0A7L5DX62"/>
<accession>A0A7L5DX62</accession>
<dbReference type="Pfam" id="PF13240">
    <property type="entry name" value="Zn_Ribbon_1"/>
    <property type="match status" value="1"/>
</dbReference>
<feature type="transmembrane region" description="Helical" evidence="1">
    <location>
        <begin position="397"/>
        <end position="420"/>
    </location>
</feature>
<reference evidence="3 4" key="1">
    <citation type="submission" date="2020-04" db="EMBL/GenBank/DDBJ databases">
        <title>Genome sequencing of novel species.</title>
        <authorList>
            <person name="Heo J."/>
            <person name="Kim S.-J."/>
            <person name="Kim J.-S."/>
            <person name="Hong S.-B."/>
            <person name="Kwon S.-W."/>
        </authorList>
    </citation>
    <scope>NUCLEOTIDE SEQUENCE [LARGE SCALE GENOMIC DNA]</scope>
    <source>
        <strain evidence="3 4">CJU-R4</strain>
    </source>
</reference>
<feature type="transmembrane region" description="Helical" evidence="1">
    <location>
        <begin position="297"/>
        <end position="317"/>
    </location>
</feature>
<proteinExistence type="predicted"/>
<keyword evidence="1" id="KW-0472">Membrane</keyword>
<dbReference type="KEGG" id="srho:HH216_03725"/>
<dbReference type="RefSeq" id="WP_169549566.1">
    <property type="nucleotide sequence ID" value="NZ_CP051677.1"/>
</dbReference>